<feature type="compositionally biased region" description="Low complexity" evidence="3">
    <location>
        <begin position="27"/>
        <end position="40"/>
    </location>
</feature>
<protein>
    <recommendedName>
        <fullName evidence="4">FH2 domain-containing protein</fullName>
    </recommendedName>
</protein>
<sequence length="1229" mass="136349">MEQMFYTEDEDSPPHQRRFLDAKSFHPPDTAVDPVPVAAAYNPYETSPLSMGGGSPRGDGSSPYSARDTKGMSLIHSHGHRKESDMYSSRHQGQEQDGSPPVPQSQPQAQKFHHPHFHHHQRYGRSSSTNYSPHRSPRSMSVSDSPPPAQRGRLPPKSSHSVDSPPTPKDSDLAPVQSSSSPGKRNIAVTDLDQAMQDRDEERLRQLFGDQMILSSSTDHSYPTVYSAGPFGETDVDETNLDDPVDFKFVTNIQVQGQSRARNGSGGGHDEAGSFVDAEEPDQGRYNMPSVNLDDAVRYPMDMPPKLHFSHSEVFEGQLLLQWLASQFDSSHYLSLILTKHDIAVLMSQFCTHLLASGVLSQLQPGHNTLREPSFKIVGRTRGALWFLPISPSQQSFQVKTPPTRASCVLLSADTSSTENLDEFVTNKSRKSSPFRTKTPLFQVTDRVKGLWRQAARLKCLLPCLSSPVKTVDDTVVIVLVGCLQDLVSRPGNDKSPNGQYYWTKQETAPAQTELPGRLQPMWPPKLEDEIETRPGLKYTEADHQAAMVLIRKDYNQQVDKLQKEHAEELERLHADYCLRLEDLRAEVSRLTAEVEKYKQLAGIEHHAQTALSHAQAAQEEAGFADTNGQVASGTEDGKLIAVTGTPNSCQAVSSQSGAQTSSSAISQDDVEGSRSGHSSRASQECVQTFPSDSDSHTSVVPPPAPPPPPPPDGVAPPPPPPPPGVGVTPPAPPPPPGAAPVPPPPPPAPGMAARKDGLFWEDVEEAKLDLEEFDDLFSKVSVMPKKKTSANKPNKPKAKQPAKVVESKRSQAVGILLSTIRLEMSEIEYAILHLDTSLLDVEKFRAIYENRPADDEINKIKKHLEKHPDTPLDKPDQFLYDLTLIPSCADRIFCFIFQSTFQESMSVIDNKLNNLKMTCEMLTRGSTIKQIFGLILALGNYMNGGSRTRGQADGFELDILPKLKDYKAKDNRTSLMQYVVMVYVQRYEKDDAGTDKVKLPLPDPSDIIQASLVNFDDINKELSRIKKDFDLAEKKSAAVLSAATDDNKEPFNSIMQAFFEKGRQDLADQEDSLKDASSRFHHTEQFFVVKPKQGDKEVTPEYFFSLWHAFCQDFKDHWKREQQRIVRLRLREAENRIRRIQENKKATAVPTRAKTAGGLESQVQGSTGKPSVFPPNLQWIRDQIWPGPHTMCSVTVLSLALSAAIDLILGICNDCQLLLFTPCCMYAC</sequence>
<dbReference type="Proteomes" id="UP001519460">
    <property type="component" value="Unassembled WGS sequence"/>
</dbReference>
<dbReference type="SMART" id="SM00498">
    <property type="entry name" value="FH2"/>
    <property type="match status" value="1"/>
</dbReference>
<dbReference type="AlphaFoldDB" id="A0ABD0LZR8"/>
<dbReference type="GO" id="GO:0005737">
    <property type="term" value="C:cytoplasm"/>
    <property type="evidence" value="ECO:0007669"/>
    <property type="project" value="UniProtKB-ARBA"/>
</dbReference>
<feature type="region of interest" description="Disordered" evidence="3">
    <location>
        <begin position="1144"/>
        <end position="1169"/>
    </location>
</feature>
<reference evidence="5 6" key="1">
    <citation type="journal article" date="2023" name="Sci. Data">
        <title>Genome assembly of the Korean intertidal mud-creeper Batillaria attramentaria.</title>
        <authorList>
            <person name="Patra A.K."/>
            <person name="Ho P.T."/>
            <person name="Jun S."/>
            <person name="Lee S.J."/>
            <person name="Kim Y."/>
            <person name="Won Y.J."/>
        </authorList>
    </citation>
    <scope>NUCLEOTIDE SEQUENCE [LARGE SCALE GENOMIC DNA]</scope>
    <source>
        <strain evidence="5">Wonlab-2016</strain>
    </source>
</reference>
<dbReference type="Gene3D" id="1.20.58.2220">
    <property type="entry name" value="Formin, FH2 domain"/>
    <property type="match status" value="1"/>
</dbReference>
<keyword evidence="6" id="KW-1185">Reference proteome</keyword>
<feature type="compositionally biased region" description="Polar residues" evidence="3">
    <location>
        <begin position="676"/>
        <end position="699"/>
    </location>
</feature>
<evidence type="ECO:0000313" key="6">
    <source>
        <dbReference type="Proteomes" id="UP001519460"/>
    </source>
</evidence>
<dbReference type="InterPro" id="IPR042201">
    <property type="entry name" value="FH2_Formin_sf"/>
</dbReference>
<feature type="region of interest" description="Disordered" evidence="3">
    <location>
        <begin position="256"/>
        <end position="287"/>
    </location>
</feature>
<feature type="compositionally biased region" description="Low complexity" evidence="3">
    <location>
        <begin position="651"/>
        <end position="668"/>
    </location>
</feature>
<feature type="region of interest" description="Disordered" evidence="3">
    <location>
        <begin position="648"/>
        <end position="754"/>
    </location>
</feature>
<keyword evidence="2" id="KW-0175">Coiled coil</keyword>
<dbReference type="PANTHER" id="PTHR45920">
    <property type="entry name" value="FORMIN HOMOLOGY 2 DOMAIN CONTAINING, ISOFORM I"/>
    <property type="match status" value="1"/>
</dbReference>
<evidence type="ECO:0000256" key="3">
    <source>
        <dbReference type="SAM" id="MobiDB-lite"/>
    </source>
</evidence>
<dbReference type="Pfam" id="PF02181">
    <property type="entry name" value="FH2"/>
    <property type="match status" value="1"/>
</dbReference>
<feature type="compositionally biased region" description="Basic residues" evidence="3">
    <location>
        <begin position="111"/>
        <end position="123"/>
    </location>
</feature>
<evidence type="ECO:0000256" key="2">
    <source>
        <dbReference type="SAM" id="Coils"/>
    </source>
</evidence>
<name>A0ABD0LZR8_9CAEN</name>
<dbReference type="PANTHER" id="PTHR45920:SF7">
    <property type="entry name" value="FORMIN-G"/>
    <property type="match status" value="1"/>
</dbReference>
<dbReference type="EMBL" id="JACVVK020000013">
    <property type="protein sequence ID" value="KAK7504877.1"/>
    <property type="molecule type" value="Genomic_DNA"/>
</dbReference>
<feature type="domain" description="FH2" evidence="4">
    <location>
        <begin position="729"/>
        <end position="1141"/>
    </location>
</feature>
<feature type="coiled-coil region" evidence="2">
    <location>
        <begin position="552"/>
        <end position="601"/>
    </location>
</feature>
<dbReference type="PROSITE" id="PS51444">
    <property type="entry name" value="FH2"/>
    <property type="match status" value="1"/>
</dbReference>
<organism evidence="5 6">
    <name type="scientific">Batillaria attramentaria</name>
    <dbReference type="NCBI Taxonomy" id="370345"/>
    <lineage>
        <taxon>Eukaryota</taxon>
        <taxon>Metazoa</taxon>
        <taxon>Spiralia</taxon>
        <taxon>Lophotrochozoa</taxon>
        <taxon>Mollusca</taxon>
        <taxon>Gastropoda</taxon>
        <taxon>Caenogastropoda</taxon>
        <taxon>Sorbeoconcha</taxon>
        <taxon>Cerithioidea</taxon>
        <taxon>Batillariidae</taxon>
        <taxon>Batillaria</taxon>
    </lineage>
</organism>
<feature type="compositionally biased region" description="Basic and acidic residues" evidence="3">
    <location>
        <begin position="12"/>
        <end position="26"/>
    </location>
</feature>
<accession>A0ABD0LZR8</accession>
<dbReference type="InterPro" id="IPR015425">
    <property type="entry name" value="FH2_Formin"/>
</dbReference>
<feature type="compositionally biased region" description="Polar residues" evidence="3">
    <location>
        <begin position="86"/>
        <end position="97"/>
    </location>
</feature>
<feature type="compositionally biased region" description="Pro residues" evidence="3">
    <location>
        <begin position="701"/>
        <end position="750"/>
    </location>
</feature>
<feature type="compositionally biased region" description="Basic residues" evidence="3">
    <location>
        <begin position="787"/>
        <end position="801"/>
    </location>
</feature>
<proteinExistence type="inferred from homology"/>
<comment type="similarity">
    <text evidence="1">Belongs to the formin homology family. Cappuccino subfamily.</text>
</comment>
<evidence type="ECO:0000259" key="4">
    <source>
        <dbReference type="PROSITE" id="PS51444"/>
    </source>
</evidence>
<feature type="region of interest" description="Disordered" evidence="3">
    <location>
        <begin position="1"/>
        <end position="192"/>
    </location>
</feature>
<dbReference type="SUPFAM" id="SSF101447">
    <property type="entry name" value="Formin homology 2 domain (FH2 domain)"/>
    <property type="match status" value="1"/>
</dbReference>
<evidence type="ECO:0000256" key="1">
    <source>
        <dbReference type="ARBA" id="ARBA00005271"/>
    </source>
</evidence>
<comment type="caution">
    <text evidence="5">The sequence shown here is derived from an EMBL/GenBank/DDBJ whole genome shotgun (WGS) entry which is preliminary data.</text>
</comment>
<evidence type="ECO:0000313" key="5">
    <source>
        <dbReference type="EMBL" id="KAK7504877.1"/>
    </source>
</evidence>
<feature type="compositionally biased region" description="Polar residues" evidence="3">
    <location>
        <begin position="124"/>
        <end position="144"/>
    </location>
</feature>
<gene>
    <name evidence="5" type="ORF">BaRGS_00003905</name>
</gene>
<feature type="region of interest" description="Disordered" evidence="3">
    <location>
        <begin position="787"/>
        <end position="806"/>
    </location>
</feature>